<protein>
    <submittedName>
        <fullName evidence="2">Uncharacterized protein</fullName>
    </submittedName>
</protein>
<accession>A0A5N6GL30</accession>
<name>A0A5N6GL30_ASPFL</name>
<dbReference type="AlphaFoldDB" id="A0A5N6GL30"/>
<gene>
    <name evidence="2" type="ORF">BDV35DRAFT_11094</name>
</gene>
<evidence type="ECO:0000313" key="2">
    <source>
        <dbReference type="EMBL" id="KAB8243071.1"/>
    </source>
</evidence>
<feature type="region of interest" description="Disordered" evidence="1">
    <location>
        <begin position="63"/>
        <end position="83"/>
    </location>
</feature>
<dbReference type="EMBL" id="ML734650">
    <property type="protein sequence ID" value="KAB8243071.1"/>
    <property type="molecule type" value="Genomic_DNA"/>
</dbReference>
<sequence>MHGILFITPSIPCCMHGYTYMASGIGSWGKQNPMDEIFVPFNTPVCGAVELLKHRDQRHLGKVPTFSGVKRSPRHRVDVHSTKSRISDPGIFAYQGSLSQPLEFGRSRPPPSQPDPCKMPHAVKTWFTGKALIKVDE</sequence>
<organism evidence="2">
    <name type="scientific">Aspergillus flavus</name>
    <dbReference type="NCBI Taxonomy" id="5059"/>
    <lineage>
        <taxon>Eukaryota</taxon>
        <taxon>Fungi</taxon>
        <taxon>Dikarya</taxon>
        <taxon>Ascomycota</taxon>
        <taxon>Pezizomycotina</taxon>
        <taxon>Eurotiomycetes</taxon>
        <taxon>Eurotiomycetidae</taxon>
        <taxon>Eurotiales</taxon>
        <taxon>Aspergillaceae</taxon>
        <taxon>Aspergillus</taxon>
        <taxon>Aspergillus subgen. Circumdati</taxon>
    </lineage>
</organism>
<proteinExistence type="predicted"/>
<evidence type="ECO:0000256" key="1">
    <source>
        <dbReference type="SAM" id="MobiDB-lite"/>
    </source>
</evidence>
<dbReference type="Proteomes" id="UP000325434">
    <property type="component" value="Unassembled WGS sequence"/>
</dbReference>
<reference evidence="2" key="1">
    <citation type="submission" date="2019-04" db="EMBL/GenBank/DDBJ databases">
        <title>Friends and foes A comparative genomics study of 23 Aspergillus species from section Flavi.</title>
        <authorList>
            <consortium name="DOE Joint Genome Institute"/>
            <person name="Kjaerbolling I."/>
            <person name="Vesth T."/>
            <person name="Frisvad J.C."/>
            <person name="Nybo J.L."/>
            <person name="Theobald S."/>
            <person name="Kildgaard S."/>
            <person name="Isbrandt T."/>
            <person name="Kuo A."/>
            <person name="Sato A."/>
            <person name="Lyhne E.K."/>
            <person name="Kogle M.E."/>
            <person name="Wiebenga A."/>
            <person name="Kun R.S."/>
            <person name="Lubbers R.J."/>
            <person name="Makela M.R."/>
            <person name="Barry K."/>
            <person name="Chovatia M."/>
            <person name="Clum A."/>
            <person name="Daum C."/>
            <person name="Haridas S."/>
            <person name="He G."/>
            <person name="LaButti K."/>
            <person name="Lipzen A."/>
            <person name="Mondo S."/>
            <person name="Riley R."/>
            <person name="Salamov A."/>
            <person name="Simmons B.A."/>
            <person name="Magnuson J.K."/>
            <person name="Henrissat B."/>
            <person name="Mortensen U.H."/>
            <person name="Larsen T.O."/>
            <person name="Devries R.P."/>
            <person name="Grigoriev I.V."/>
            <person name="Machida M."/>
            <person name="Baker S.E."/>
            <person name="Andersen M.R."/>
        </authorList>
    </citation>
    <scope>NUCLEOTIDE SEQUENCE [LARGE SCALE GENOMIC DNA]</scope>
    <source>
        <strain evidence="2">CBS 121.62</strain>
    </source>
</reference>
<dbReference type="VEuPathDB" id="FungiDB:F9C07_12342"/>